<dbReference type="OrthoDB" id="5952526at2759"/>
<evidence type="ECO:0000313" key="2">
    <source>
        <dbReference type="EMBL" id="GAX85444.1"/>
    </source>
</evidence>
<keyword evidence="3" id="KW-1185">Reference proteome</keyword>
<proteinExistence type="predicted"/>
<feature type="compositionally biased region" description="Basic and acidic residues" evidence="1">
    <location>
        <begin position="363"/>
        <end position="375"/>
    </location>
</feature>
<feature type="compositionally biased region" description="Polar residues" evidence="1">
    <location>
        <begin position="376"/>
        <end position="386"/>
    </location>
</feature>
<evidence type="ECO:0000256" key="1">
    <source>
        <dbReference type="SAM" id="MobiDB-lite"/>
    </source>
</evidence>
<feature type="compositionally biased region" description="Polar residues" evidence="1">
    <location>
        <begin position="140"/>
        <end position="153"/>
    </location>
</feature>
<reference evidence="2 3" key="1">
    <citation type="submission" date="2017-08" db="EMBL/GenBank/DDBJ databases">
        <title>Acidophilic green algal genome provides insights into adaptation to an acidic environment.</title>
        <authorList>
            <person name="Hirooka S."/>
            <person name="Hirose Y."/>
            <person name="Kanesaki Y."/>
            <person name="Higuchi S."/>
            <person name="Fujiwara T."/>
            <person name="Onuma R."/>
            <person name="Era A."/>
            <person name="Ohbayashi R."/>
            <person name="Uzuka A."/>
            <person name="Nozaki H."/>
            <person name="Yoshikawa H."/>
            <person name="Miyagishima S.Y."/>
        </authorList>
    </citation>
    <scope>NUCLEOTIDE SEQUENCE [LARGE SCALE GENOMIC DNA]</scope>
    <source>
        <strain evidence="2 3">NIES-2499</strain>
    </source>
</reference>
<dbReference type="STRING" id="1157962.A0A250XQV7"/>
<accession>A0A250XQV7</accession>
<dbReference type="PANTHER" id="PTHR35169:SF1">
    <property type="entry name" value="PROLYL 4-HYDROXYLASE ALPHA SUBUNIT FE(2+) 2OG DIOXYGENASE DOMAIN-CONTAINING PROTEIN"/>
    <property type="match status" value="1"/>
</dbReference>
<evidence type="ECO:0008006" key="4">
    <source>
        <dbReference type="Google" id="ProtNLM"/>
    </source>
</evidence>
<feature type="region of interest" description="Disordered" evidence="1">
    <location>
        <begin position="134"/>
        <end position="153"/>
    </location>
</feature>
<dbReference type="PANTHER" id="PTHR35169">
    <property type="entry name" value="FE2OG DIOXYGENASE DOMAIN-CONTAINING PROTEIN"/>
    <property type="match status" value="1"/>
</dbReference>
<dbReference type="EMBL" id="BEGY01000169">
    <property type="protein sequence ID" value="GAX85444.1"/>
    <property type="molecule type" value="Genomic_DNA"/>
</dbReference>
<gene>
    <name evidence="2" type="ORF">CEUSTIGMA_g12860.t1</name>
</gene>
<feature type="region of interest" description="Disordered" evidence="1">
    <location>
        <begin position="360"/>
        <end position="386"/>
    </location>
</feature>
<dbReference type="Proteomes" id="UP000232323">
    <property type="component" value="Unassembled WGS sequence"/>
</dbReference>
<protein>
    <recommendedName>
        <fullName evidence="4">Fe2OG dioxygenase domain-containing protein</fullName>
    </recommendedName>
</protein>
<name>A0A250XQV7_9CHLO</name>
<evidence type="ECO:0000313" key="3">
    <source>
        <dbReference type="Proteomes" id="UP000232323"/>
    </source>
</evidence>
<dbReference type="AlphaFoldDB" id="A0A250XQV7"/>
<organism evidence="2 3">
    <name type="scientific">Chlamydomonas eustigma</name>
    <dbReference type="NCBI Taxonomy" id="1157962"/>
    <lineage>
        <taxon>Eukaryota</taxon>
        <taxon>Viridiplantae</taxon>
        <taxon>Chlorophyta</taxon>
        <taxon>core chlorophytes</taxon>
        <taxon>Chlorophyceae</taxon>
        <taxon>CS clade</taxon>
        <taxon>Chlamydomonadales</taxon>
        <taxon>Chlamydomonadaceae</taxon>
        <taxon>Chlamydomonas</taxon>
    </lineage>
</organism>
<sequence>MISHSELEQHPTSWEPKDAQVTLNISIDAAFVPSSSLGTRLDQAHLVVLDNFLSAPDCQELLEWLTAPKGNGASPPIEKWERETCDAANQPTTWGLKDSLLTAFATCSLRSKLELQSRLNKLYPDCIITHMPSHDMQPWRQPQSQQDCTTTNTRACPSSEFSSHGAVAKSTTRAQLSCNDDGGPSNVSSTTTQRCSDNMYPAKVDANPFVANAAVFGDQFQWHVDADPSDLAPSAWTEHHGHYFNREPGKPLLFSLLLYLDASWPRHHDAETLFLDTSTDTGVLVRPKPGRAVLMDQDILHRLSAPSLAAGRPRYSLVFKLVMLPRYSDQACCLAKPEWGRPTAFGSAAKAETLVRNAARKRKLDESKRDSDEKAITSTLQVDHRT</sequence>
<dbReference type="Gene3D" id="2.60.120.620">
    <property type="entry name" value="q2cbj1_9rhob like domain"/>
    <property type="match status" value="1"/>
</dbReference>
<comment type="caution">
    <text evidence="2">The sequence shown here is derived from an EMBL/GenBank/DDBJ whole genome shotgun (WGS) entry which is preliminary data.</text>
</comment>